<evidence type="ECO:0000256" key="2">
    <source>
        <dbReference type="SAM" id="Phobius"/>
    </source>
</evidence>
<evidence type="ECO:0000256" key="1">
    <source>
        <dbReference type="SAM" id="MobiDB-lite"/>
    </source>
</evidence>
<evidence type="ECO:0008006" key="5">
    <source>
        <dbReference type="Google" id="ProtNLM"/>
    </source>
</evidence>
<feature type="region of interest" description="Disordered" evidence="1">
    <location>
        <begin position="166"/>
        <end position="187"/>
    </location>
</feature>
<feature type="transmembrane region" description="Helical" evidence="2">
    <location>
        <begin position="206"/>
        <end position="223"/>
    </location>
</feature>
<keyword evidence="2" id="KW-0812">Transmembrane</keyword>
<keyword evidence="4" id="KW-1185">Reference proteome</keyword>
<dbReference type="RefSeq" id="WP_201851160.1">
    <property type="nucleotide sequence ID" value="NZ_JABBYC010000076.1"/>
</dbReference>
<accession>A0ABS1LR81</accession>
<feature type="transmembrane region" description="Helical" evidence="2">
    <location>
        <begin position="282"/>
        <end position="308"/>
    </location>
</feature>
<keyword evidence="2" id="KW-0472">Membrane</keyword>
<evidence type="ECO:0000313" key="4">
    <source>
        <dbReference type="Proteomes" id="UP000675409"/>
    </source>
</evidence>
<reference evidence="3 4" key="1">
    <citation type="journal article" date="2021" name="Arch. Microbiol.">
        <title>Myceligenerans indicum sp. nov., an actinobacterium isolated from mangrove sediment of Sundarbans, India.</title>
        <authorList>
            <person name="Asha K."/>
            <person name="Bhadury P."/>
        </authorList>
    </citation>
    <scope>NUCLEOTIDE SEQUENCE [LARGE SCALE GENOMIC DNA]</scope>
    <source>
        <strain evidence="3 4">I2</strain>
    </source>
</reference>
<proteinExistence type="predicted"/>
<sequence>MSDITDDDRDVRSWFDRFAEHNRDRRTRSLIGMMLLVLALAVVPTWLAVEHVRTIVILHDHGVTTSAKVLAIHGVRGPQTMTISPDDNPSALIRLSHWPRGTDVWDTLEITHDPANPGRVMAVDAPVVDADIAAAALFEIIALGLVALVVPPGLALLMRRVRDPAWRPRAEPETSTSHAPRQPRDRRPAWVPAAWRRIRREAQEQGAWTSILVFAVQVTVLGSEWESNRPDRLTVRVGAEEATITRWTGVPRYGDQIDVIYLPENPQVVRQAGLFPWGQSQFAFAAASIVGVITTPFLASAAIAGLLARAARARGRRSTGRCPTGQTPNLP</sequence>
<feature type="transmembrane region" description="Helical" evidence="2">
    <location>
        <begin position="132"/>
        <end position="157"/>
    </location>
</feature>
<evidence type="ECO:0000313" key="3">
    <source>
        <dbReference type="EMBL" id="MBL0888734.1"/>
    </source>
</evidence>
<gene>
    <name evidence="3" type="ORF">HGK34_21050</name>
</gene>
<protein>
    <recommendedName>
        <fullName evidence="5">DUF3592 domain-containing protein</fullName>
    </recommendedName>
</protein>
<comment type="caution">
    <text evidence="3">The sequence shown here is derived from an EMBL/GenBank/DDBJ whole genome shotgun (WGS) entry which is preliminary data.</text>
</comment>
<keyword evidence="2" id="KW-1133">Transmembrane helix</keyword>
<feature type="transmembrane region" description="Helical" evidence="2">
    <location>
        <begin position="30"/>
        <end position="49"/>
    </location>
</feature>
<name>A0ABS1LR81_9MICO</name>
<dbReference type="EMBL" id="JABBYC010000076">
    <property type="protein sequence ID" value="MBL0888734.1"/>
    <property type="molecule type" value="Genomic_DNA"/>
</dbReference>
<dbReference type="Proteomes" id="UP000675409">
    <property type="component" value="Unassembled WGS sequence"/>
</dbReference>
<organism evidence="3 4">
    <name type="scientific">Myceligenerans indicum</name>
    <dbReference type="NCBI Taxonomy" id="2593663"/>
    <lineage>
        <taxon>Bacteria</taxon>
        <taxon>Bacillati</taxon>
        <taxon>Actinomycetota</taxon>
        <taxon>Actinomycetes</taxon>
        <taxon>Micrococcales</taxon>
        <taxon>Promicromonosporaceae</taxon>
        <taxon>Myceligenerans</taxon>
    </lineage>
</organism>